<dbReference type="EMBL" id="FWXY01000001">
    <property type="protein sequence ID" value="SMC39237.1"/>
    <property type="molecule type" value="Genomic_DNA"/>
</dbReference>
<gene>
    <name evidence="2" type="ORF">SAMN02746065_101333</name>
</gene>
<feature type="signal peptide" evidence="1">
    <location>
        <begin position="1"/>
        <end position="26"/>
    </location>
</feature>
<evidence type="ECO:0000313" key="2">
    <source>
        <dbReference type="EMBL" id="SMC39237.1"/>
    </source>
</evidence>
<keyword evidence="3" id="KW-1185">Reference proteome</keyword>
<dbReference type="AlphaFoldDB" id="A0A1W1YSQ7"/>
<evidence type="ECO:0000313" key="3">
    <source>
        <dbReference type="Proteomes" id="UP000192418"/>
    </source>
</evidence>
<reference evidence="2" key="1">
    <citation type="submission" date="2017-04" db="EMBL/GenBank/DDBJ databases">
        <authorList>
            <person name="Afonso C.L."/>
            <person name="Miller P.J."/>
            <person name="Scott M.A."/>
            <person name="Spackman E."/>
            <person name="Goraichik I."/>
            <person name="Dimitrov K.M."/>
            <person name="Suarez D.L."/>
            <person name="Swayne D.E."/>
        </authorList>
    </citation>
    <scope>NUCLEOTIDE SEQUENCE [LARGE SCALE GENOMIC DNA]</scope>
    <source>
        <strain evidence="2">DSM 3385</strain>
    </source>
</reference>
<protein>
    <recommendedName>
        <fullName evidence="4">Nickel transport protein</fullName>
    </recommendedName>
</protein>
<sequence length="109" mass="11759">MIRFNTRFISTGLLGLSLCFSSAVYAHTPLCSCYDNGDNTITCEGGFSDGSSASGVEMRVEDKSGKQLLKGKMNEDSEFSFDKPSVPYKVIFDGGEGHAVENDGDEIVE</sequence>
<name>A0A1W1YSQ7_9BACT</name>
<evidence type="ECO:0000256" key="1">
    <source>
        <dbReference type="SAM" id="SignalP"/>
    </source>
</evidence>
<dbReference type="RefSeq" id="WP_084066630.1">
    <property type="nucleotide sequence ID" value="NZ_FWXY01000001.1"/>
</dbReference>
<keyword evidence="1" id="KW-0732">Signal</keyword>
<evidence type="ECO:0008006" key="4">
    <source>
        <dbReference type="Google" id="ProtNLM"/>
    </source>
</evidence>
<feature type="chain" id="PRO_5013071509" description="Nickel transport protein" evidence="1">
    <location>
        <begin position="27"/>
        <end position="109"/>
    </location>
</feature>
<proteinExistence type="predicted"/>
<organism evidence="2 3">
    <name type="scientific">Desulfocicer vacuolatum DSM 3385</name>
    <dbReference type="NCBI Taxonomy" id="1121400"/>
    <lineage>
        <taxon>Bacteria</taxon>
        <taxon>Pseudomonadati</taxon>
        <taxon>Thermodesulfobacteriota</taxon>
        <taxon>Desulfobacteria</taxon>
        <taxon>Desulfobacterales</taxon>
        <taxon>Desulfobacteraceae</taxon>
        <taxon>Desulfocicer</taxon>
    </lineage>
</organism>
<dbReference type="STRING" id="1121400.SAMN02746065_101333"/>
<dbReference type="Proteomes" id="UP000192418">
    <property type="component" value="Unassembled WGS sequence"/>
</dbReference>
<accession>A0A1W1YSQ7</accession>